<keyword evidence="2" id="KW-1133">Transmembrane helix</keyword>
<protein>
    <recommendedName>
        <fullName evidence="6">Legume lectin domain-containing protein</fullName>
    </recommendedName>
</protein>
<organism evidence="4 5">
    <name type="scientific">Salix brachista</name>
    <dbReference type="NCBI Taxonomy" id="2182728"/>
    <lineage>
        <taxon>Eukaryota</taxon>
        <taxon>Viridiplantae</taxon>
        <taxon>Streptophyta</taxon>
        <taxon>Embryophyta</taxon>
        <taxon>Tracheophyta</taxon>
        <taxon>Spermatophyta</taxon>
        <taxon>Magnoliopsida</taxon>
        <taxon>eudicotyledons</taxon>
        <taxon>Gunneridae</taxon>
        <taxon>Pentapetalae</taxon>
        <taxon>rosids</taxon>
        <taxon>fabids</taxon>
        <taxon>Malpighiales</taxon>
        <taxon>Salicaceae</taxon>
        <taxon>Saliceae</taxon>
        <taxon>Salix</taxon>
    </lineage>
</organism>
<keyword evidence="3" id="KW-0732">Signal</keyword>
<dbReference type="Pfam" id="PF06697">
    <property type="entry name" value="DUF1191"/>
    <property type="match status" value="1"/>
</dbReference>
<evidence type="ECO:0000313" key="5">
    <source>
        <dbReference type="Proteomes" id="UP000326939"/>
    </source>
</evidence>
<reference evidence="5" key="1">
    <citation type="journal article" date="2019" name="Gigascience">
        <title>De novo genome assembly of the endangered Acer yangbiense, a plant species with extremely small populations endemic to Yunnan Province, China.</title>
        <authorList>
            <person name="Yang J."/>
            <person name="Wariss H.M."/>
            <person name="Tao L."/>
            <person name="Zhang R."/>
            <person name="Yun Q."/>
            <person name="Hollingsworth P."/>
            <person name="Dao Z."/>
            <person name="Luo G."/>
            <person name="Guo H."/>
            <person name="Ma Y."/>
            <person name="Sun W."/>
        </authorList>
    </citation>
    <scope>NUCLEOTIDE SEQUENCE [LARGE SCALE GENOMIC DNA]</scope>
    <source>
        <strain evidence="5">cv. br00</strain>
    </source>
</reference>
<proteinExistence type="predicted"/>
<gene>
    <name evidence="4" type="ORF">DKX38_003154</name>
</gene>
<evidence type="ECO:0000256" key="1">
    <source>
        <dbReference type="SAM" id="MobiDB-lite"/>
    </source>
</evidence>
<feature type="region of interest" description="Disordered" evidence="1">
    <location>
        <begin position="275"/>
        <end position="296"/>
    </location>
</feature>
<dbReference type="EMBL" id="VDCV01000002">
    <property type="protein sequence ID" value="KAB5569361.1"/>
    <property type="molecule type" value="Genomic_DNA"/>
</dbReference>
<evidence type="ECO:0008006" key="6">
    <source>
        <dbReference type="Google" id="ProtNLM"/>
    </source>
</evidence>
<sequence length="296" mass="32893">MGRNRSGHLITSVIFPLLLILFSPVHGLTSYDPESLDDLIHRYAMNAQAKKRTGTSLKVSLPANFSGIEVSVVRLRSGHFWERGVNFSSFYIPPRIHPFPFVKRISIVYQNLGNWSTRYYKVPDYSLVAPVVGFMAYDASNLSALGSNEALKFSVLGDPILISFPDLGIRGKLETLKCVKLGPDGFVQFRNITRENTCITQGDGHFSLAVQNPEVEKNRRVWKWYVAGFGAGFLALVLLGVIGYTTFKLARSKKLRKMEAESENGVALDATSIGRSKMPSASTVRTQPALEQDYVP</sequence>
<comment type="caution">
    <text evidence="4">The sequence shown here is derived from an EMBL/GenBank/DDBJ whole genome shotgun (WGS) entry which is preliminary data.</text>
</comment>
<evidence type="ECO:0000313" key="4">
    <source>
        <dbReference type="EMBL" id="KAB5569361.1"/>
    </source>
</evidence>
<evidence type="ECO:0000256" key="3">
    <source>
        <dbReference type="SAM" id="SignalP"/>
    </source>
</evidence>
<keyword evidence="2" id="KW-0472">Membrane</keyword>
<dbReference type="Proteomes" id="UP000326939">
    <property type="component" value="Chromosome 2"/>
</dbReference>
<keyword evidence="2" id="KW-0812">Transmembrane</keyword>
<keyword evidence="5" id="KW-1185">Reference proteome</keyword>
<dbReference type="GO" id="GO:0016020">
    <property type="term" value="C:membrane"/>
    <property type="evidence" value="ECO:0007669"/>
    <property type="project" value="TreeGrafter"/>
</dbReference>
<feature type="chain" id="PRO_5024439048" description="Legume lectin domain-containing protein" evidence="3">
    <location>
        <begin position="28"/>
        <end position="296"/>
    </location>
</feature>
<dbReference type="PANTHER" id="PTHR33512">
    <property type="entry name" value="PROTEIN, PUTATIVE (DUF1191)-RELATED"/>
    <property type="match status" value="1"/>
</dbReference>
<dbReference type="PANTHER" id="PTHR33512:SF7">
    <property type="entry name" value="LEGUME LECTIN DOMAIN-CONTAINING PROTEIN"/>
    <property type="match status" value="1"/>
</dbReference>
<feature type="transmembrane region" description="Helical" evidence="2">
    <location>
        <begin position="224"/>
        <end position="247"/>
    </location>
</feature>
<accession>A0A5N5NRW7</accession>
<name>A0A5N5NRW7_9ROSI</name>
<dbReference type="InterPro" id="IPR010605">
    <property type="entry name" value="DUF1191"/>
</dbReference>
<dbReference type="AlphaFoldDB" id="A0A5N5NRW7"/>
<evidence type="ECO:0000256" key="2">
    <source>
        <dbReference type="SAM" id="Phobius"/>
    </source>
</evidence>
<feature type="signal peptide" evidence="3">
    <location>
        <begin position="1"/>
        <end position="27"/>
    </location>
</feature>